<gene>
    <name evidence="1" type="ORF">E6O51_05435</name>
</gene>
<name>A0A4S4AU83_9RHOO</name>
<dbReference type="GO" id="GO:0008237">
    <property type="term" value="F:metallopeptidase activity"/>
    <property type="evidence" value="ECO:0007669"/>
    <property type="project" value="InterPro"/>
</dbReference>
<protein>
    <submittedName>
        <fullName evidence="1">Zinc-dependent peptidase</fullName>
    </submittedName>
</protein>
<dbReference type="GO" id="GO:0005829">
    <property type="term" value="C:cytosol"/>
    <property type="evidence" value="ECO:0007669"/>
    <property type="project" value="TreeGrafter"/>
</dbReference>
<evidence type="ECO:0000313" key="1">
    <source>
        <dbReference type="EMBL" id="THF63497.1"/>
    </source>
</evidence>
<dbReference type="PANTHER" id="PTHR30164:SF2">
    <property type="entry name" value="PROTEIN MTFA"/>
    <property type="match status" value="1"/>
</dbReference>
<dbReference type="PANTHER" id="PTHR30164">
    <property type="entry name" value="MTFA PEPTIDASE"/>
    <property type="match status" value="1"/>
</dbReference>
<keyword evidence="2" id="KW-1185">Reference proteome</keyword>
<dbReference type="EMBL" id="SSOD01000003">
    <property type="protein sequence ID" value="THF63497.1"/>
    <property type="molecule type" value="Genomic_DNA"/>
</dbReference>
<dbReference type="InterPro" id="IPR024079">
    <property type="entry name" value="MetalloPept_cat_dom_sf"/>
</dbReference>
<dbReference type="Gene3D" id="1.10.472.150">
    <property type="entry name" value="Glucose-regulated metallo-peptidase M90, N-terminal domain"/>
    <property type="match status" value="1"/>
</dbReference>
<comment type="caution">
    <text evidence="1">The sequence shown here is derived from an EMBL/GenBank/DDBJ whole genome shotgun (WGS) entry which is preliminary data.</text>
</comment>
<dbReference type="AlphaFoldDB" id="A0A4S4AU83"/>
<reference evidence="1 2" key="1">
    <citation type="submission" date="2019-04" db="EMBL/GenBank/DDBJ databases">
        <title>Azoarcus rhizosphaerae sp. nov. isolated from rhizosphere of Ficus religiosa.</title>
        <authorList>
            <person name="Lin S.-Y."/>
            <person name="Hameed A."/>
            <person name="Hsu Y.-H."/>
            <person name="Young C.-C."/>
        </authorList>
    </citation>
    <scope>NUCLEOTIDE SEQUENCE [LARGE SCALE GENOMIC DNA]</scope>
    <source>
        <strain evidence="1 2">CC-YHH848</strain>
    </source>
</reference>
<dbReference type="Proteomes" id="UP000307956">
    <property type="component" value="Unassembled WGS sequence"/>
</dbReference>
<proteinExistence type="predicted"/>
<sequence>MLGWLRRLFGRGPQRPDVPEAQWRHVERYLPFLDFLPAAERRRLRGMALDFLRDKQFHGAHGLQVTDEMMLAIALQACLPVLNIGLAAYRGWVGIIVYPGDFVIPRSIQDEDGVVHEYDDEVLGEAWEGGPVLVSWFDGDDAPEGVNVVIHEFAHKLDMENGGVDGFPPLPATMSRKAWARAFNEAYERFCAQVDKGEDTVLDPYGAEEPGEFFAVAAETFFLDPHGLRAEFPAVYDQLAAYFRLDPANAGRAAASNR</sequence>
<dbReference type="OrthoDB" id="9786424at2"/>
<dbReference type="RefSeq" id="WP_136383948.1">
    <property type="nucleotide sequence ID" value="NZ_SSOD01000003.1"/>
</dbReference>
<dbReference type="GO" id="GO:0004177">
    <property type="term" value="F:aminopeptidase activity"/>
    <property type="evidence" value="ECO:0007669"/>
    <property type="project" value="TreeGrafter"/>
</dbReference>
<dbReference type="CDD" id="cd20169">
    <property type="entry name" value="Peptidase_M90_mtfA"/>
    <property type="match status" value="1"/>
</dbReference>
<accession>A0A4S4AU83</accession>
<dbReference type="Gene3D" id="3.40.390.10">
    <property type="entry name" value="Collagenase (Catalytic Domain)"/>
    <property type="match status" value="1"/>
</dbReference>
<dbReference type="InterPro" id="IPR042252">
    <property type="entry name" value="MtfA_N"/>
</dbReference>
<dbReference type="InterPro" id="IPR010384">
    <property type="entry name" value="MtfA_fam"/>
</dbReference>
<dbReference type="Pfam" id="PF06167">
    <property type="entry name" value="Peptidase_M90"/>
    <property type="match status" value="1"/>
</dbReference>
<organism evidence="1 2">
    <name type="scientific">Pseudothauera rhizosphaerae</name>
    <dbReference type="NCBI Taxonomy" id="2565932"/>
    <lineage>
        <taxon>Bacteria</taxon>
        <taxon>Pseudomonadati</taxon>
        <taxon>Pseudomonadota</taxon>
        <taxon>Betaproteobacteria</taxon>
        <taxon>Rhodocyclales</taxon>
        <taxon>Zoogloeaceae</taxon>
        <taxon>Pseudothauera</taxon>
    </lineage>
</organism>
<dbReference type="SUPFAM" id="SSF55486">
    <property type="entry name" value="Metalloproteases ('zincins'), catalytic domain"/>
    <property type="match status" value="1"/>
</dbReference>
<evidence type="ECO:0000313" key="2">
    <source>
        <dbReference type="Proteomes" id="UP000307956"/>
    </source>
</evidence>